<keyword evidence="2" id="KW-1185">Reference proteome</keyword>
<protein>
    <submittedName>
        <fullName evidence="1">Uncharacterized protein</fullName>
    </submittedName>
</protein>
<dbReference type="EMBL" id="JAZAVK010000010">
    <property type="protein sequence ID" value="KAK7431563.1"/>
    <property type="molecule type" value="Genomic_DNA"/>
</dbReference>
<proteinExistence type="predicted"/>
<reference evidence="1 2" key="1">
    <citation type="journal article" date="2025" name="Microbiol. Resour. Announc.">
        <title>Draft genome sequences for Neonectria magnoliae and Neonectria punicea, canker pathogens of Liriodendron tulipifera and Acer saccharum in West Virginia.</title>
        <authorList>
            <person name="Petronek H.M."/>
            <person name="Kasson M.T."/>
            <person name="Metheny A.M."/>
            <person name="Stauder C.M."/>
            <person name="Lovett B."/>
            <person name="Lynch S.C."/>
            <person name="Garnas J.R."/>
            <person name="Kasson L.R."/>
            <person name="Stajich J.E."/>
        </authorList>
    </citation>
    <scope>NUCLEOTIDE SEQUENCE [LARGE SCALE GENOMIC DNA]</scope>
    <source>
        <strain evidence="1 2">NRRL 64651</strain>
    </source>
</reference>
<organism evidence="1 2">
    <name type="scientific">Neonectria magnoliae</name>
    <dbReference type="NCBI Taxonomy" id="2732573"/>
    <lineage>
        <taxon>Eukaryota</taxon>
        <taxon>Fungi</taxon>
        <taxon>Dikarya</taxon>
        <taxon>Ascomycota</taxon>
        <taxon>Pezizomycotina</taxon>
        <taxon>Sordariomycetes</taxon>
        <taxon>Hypocreomycetidae</taxon>
        <taxon>Hypocreales</taxon>
        <taxon>Nectriaceae</taxon>
        <taxon>Neonectria</taxon>
    </lineage>
</organism>
<accession>A0ABR1ID81</accession>
<dbReference type="Proteomes" id="UP001498421">
    <property type="component" value="Unassembled WGS sequence"/>
</dbReference>
<gene>
    <name evidence="1" type="ORF">QQZ08_001781</name>
</gene>
<comment type="caution">
    <text evidence="1">The sequence shown here is derived from an EMBL/GenBank/DDBJ whole genome shotgun (WGS) entry which is preliminary data.</text>
</comment>
<name>A0ABR1ID81_9HYPO</name>
<sequence length="69" mass="8104">MNQSEAVKILIEHDADLFSRDDLENFDFIMYAAVRDHWDLGRGVFLLMIQTMIQRADWIIGRKSSPSYL</sequence>
<evidence type="ECO:0000313" key="1">
    <source>
        <dbReference type="EMBL" id="KAK7431563.1"/>
    </source>
</evidence>
<evidence type="ECO:0000313" key="2">
    <source>
        <dbReference type="Proteomes" id="UP001498421"/>
    </source>
</evidence>